<accession>A0A4C1Y0T9</accession>
<gene>
    <name evidence="1" type="ORF">EVAR_38649_1</name>
</gene>
<reference evidence="1 2" key="1">
    <citation type="journal article" date="2019" name="Commun. Biol.">
        <title>The bagworm genome reveals a unique fibroin gene that provides high tensile strength.</title>
        <authorList>
            <person name="Kono N."/>
            <person name="Nakamura H."/>
            <person name="Ohtoshi R."/>
            <person name="Tomita M."/>
            <person name="Numata K."/>
            <person name="Arakawa K."/>
        </authorList>
    </citation>
    <scope>NUCLEOTIDE SEQUENCE [LARGE SCALE GENOMIC DNA]</scope>
</reference>
<dbReference type="AlphaFoldDB" id="A0A4C1Y0T9"/>
<evidence type="ECO:0000313" key="1">
    <source>
        <dbReference type="EMBL" id="GBP68412.1"/>
    </source>
</evidence>
<protein>
    <submittedName>
        <fullName evidence="1">Uncharacterized protein</fullName>
    </submittedName>
</protein>
<evidence type="ECO:0000313" key="2">
    <source>
        <dbReference type="Proteomes" id="UP000299102"/>
    </source>
</evidence>
<name>A0A4C1Y0T9_EUMVA</name>
<keyword evidence="2" id="KW-1185">Reference proteome</keyword>
<dbReference type="Proteomes" id="UP000299102">
    <property type="component" value="Unassembled WGS sequence"/>
</dbReference>
<dbReference type="EMBL" id="BGZK01001010">
    <property type="protein sequence ID" value="GBP68412.1"/>
    <property type="molecule type" value="Genomic_DNA"/>
</dbReference>
<organism evidence="1 2">
    <name type="scientific">Eumeta variegata</name>
    <name type="common">Bagworm moth</name>
    <name type="synonym">Eumeta japonica</name>
    <dbReference type="NCBI Taxonomy" id="151549"/>
    <lineage>
        <taxon>Eukaryota</taxon>
        <taxon>Metazoa</taxon>
        <taxon>Ecdysozoa</taxon>
        <taxon>Arthropoda</taxon>
        <taxon>Hexapoda</taxon>
        <taxon>Insecta</taxon>
        <taxon>Pterygota</taxon>
        <taxon>Neoptera</taxon>
        <taxon>Endopterygota</taxon>
        <taxon>Lepidoptera</taxon>
        <taxon>Glossata</taxon>
        <taxon>Ditrysia</taxon>
        <taxon>Tineoidea</taxon>
        <taxon>Psychidae</taxon>
        <taxon>Oiketicinae</taxon>
        <taxon>Eumeta</taxon>
    </lineage>
</organism>
<comment type="caution">
    <text evidence="1">The sequence shown here is derived from an EMBL/GenBank/DDBJ whole genome shotgun (WGS) entry which is preliminary data.</text>
</comment>
<proteinExistence type="predicted"/>
<sequence length="96" mass="10578">MRVISERSISRDLGRFCSDNGVKSRGFPPSSAYVTAHVAARGVTRRPRRATRLWMRHNVNFGHLKYARSGDALLISLVTMSRGPLEGALTKPRAAG</sequence>